<keyword evidence="8 12" id="KW-1133">Transmembrane helix</keyword>
<evidence type="ECO:0000256" key="6">
    <source>
        <dbReference type="ARBA" id="ARBA00022729"/>
    </source>
</evidence>
<dbReference type="FunFam" id="3.80.10.10:FF:000383">
    <property type="entry name" value="Leucine-rich repeat receptor protein kinase EMS1"/>
    <property type="match status" value="1"/>
</dbReference>
<gene>
    <name evidence="13" type="ORF">JCGZ_10954</name>
</gene>
<keyword evidence="7" id="KW-0677">Repeat</keyword>
<reference evidence="13 14" key="1">
    <citation type="journal article" date="2014" name="PLoS ONE">
        <title>Global Analysis of Gene Expression Profiles in Physic Nut (Jatropha curcas L.) Seedlings Exposed to Salt Stress.</title>
        <authorList>
            <person name="Zhang L."/>
            <person name="Zhang C."/>
            <person name="Wu P."/>
            <person name="Chen Y."/>
            <person name="Li M."/>
            <person name="Jiang H."/>
            <person name="Wu G."/>
        </authorList>
    </citation>
    <scope>NUCLEOTIDE SEQUENCE [LARGE SCALE GENOMIC DNA]</scope>
    <source>
        <strain evidence="14">cv. GZQX0401</strain>
        <tissue evidence="13">Young leaves</tissue>
    </source>
</reference>
<keyword evidence="5 12" id="KW-0812">Transmembrane</keyword>
<evidence type="ECO:0000256" key="4">
    <source>
        <dbReference type="ARBA" id="ARBA00022614"/>
    </source>
</evidence>
<dbReference type="FunFam" id="3.80.10.10:FF:000213">
    <property type="entry name" value="Tyrosine-sulfated glycopeptide receptor 1"/>
    <property type="match status" value="1"/>
</dbReference>
<dbReference type="Proteomes" id="UP000027138">
    <property type="component" value="Unassembled WGS sequence"/>
</dbReference>
<dbReference type="InterPro" id="IPR001611">
    <property type="entry name" value="Leu-rich_rpt"/>
</dbReference>
<protein>
    <recommendedName>
        <fullName evidence="15">Leucine-rich repeat-containing N-terminal plant-type domain-containing protein</fullName>
    </recommendedName>
</protein>
<evidence type="ECO:0000256" key="5">
    <source>
        <dbReference type="ARBA" id="ARBA00022692"/>
    </source>
</evidence>
<evidence type="ECO:0000256" key="7">
    <source>
        <dbReference type="ARBA" id="ARBA00022737"/>
    </source>
</evidence>
<dbReference type="PANTHER" id="PTHR48062">
    <property type="entry name" value="RECEPTOR-LIKE PROTEIN 14"/>
    <property type="match status" value="1"/>
</dbReference>
<dbReference type="SUPFAM" id="SSF52058">
    <property type="entry name" value="L domain-like"/>
    <property type="match status" value="2"/>
</dbReference>
<evidence type="ECO:0000256" key="9">
    <source>
        <dbReference type="ARBA" id="ARBA00023136"/>
    </source>
</evidence>
<keyword evidence="4" id="KW-0433">Leucine-rich repeat</keyword>
<dbReference type="InterPro" id="IPR051502">
    <property type="entry name" value="RLP_Defense_Trigger"/>
</dbReference>
<dbReference type="PRINTS" id="PR00019">
    <property type="entry name" value="LEURICHRPT"/>
</dbReference>
<dbReference type="Pfam" id="PF13855">
    <property type="entry name" value="LRR_8"/>
    <property type="match status" value="2"/>
</dbReference>
<dbReference type="PROSITE" id="PS51450">
    <property type="entry name" value="LRR"/>
    <property type="match status" value="1"/>
</dbReference>
<keyword evidence="14" id="KW-1185">Reference proteome</keyword>
<dbReference type="OrthoDB" id="4691307at2759"/>
<evidence type="ECO:0000256" key="2">
    <source>
        <dbReference type="ARBA" id="ARBA00009592"/>
    </source>
</evidence>
<dbReference type="InterPro" id="IPR003591">
    <property type="entry name" value="Leu-rich_rpt_typical-subtyp"/>
</dbReference>
<dbReference type="FunFam" id="3.80.10.10:FF:000095">
    <property type="entry name" value="LRR receptor-like serine/threonine-protein kinase GSO1"/>
    <property type="match status" value="1"/>
</dbReference>
<evidence type="ECO:0008006" key="15">
    <source>
        <dbReference type="Google" id="ProtNLM"/>
    </source>
</evidence>
<keyword evidence="6" id="KW-0732">Signal</keyword>
<keyword evidence="9 12" id="KW-0472">Membrane</keyword>
<dbReference type="Pfam" id="PF00560">
    <property type="entry name" value="LRR_1"/>
    <property type="match status" value="9"/>
</dbReference>
<evidence type="ECO:0000256" key="8">
    <source>
        <dbReference type="ARBA" id="ARBA00022989"/>
    </source>
</evidence>
<evidence type="ECO:0000256" key="1">
    <source>
        <dbReference type="ARBA" id="ARBA00004236"/>
    </source>
</evidence>
<sequence length="759" mass="84856">MAELATLKKLEILDLSENNLFGYISPSIGSMASLKALSLANNKLNGSLPEQGLCKLKNLQELDLSQNSLNGILPPCLRSLKSLRLLDLSFNQLEGNISSSPIPSLKSLEYIDLSHNNFEGSFSFKSIANHTNLKIVILGSYNNKLDIETESSSWFPKFQLTILVLSNCNLNRLPEFLSHLYDLRVLDLSHNNLTGIFPDWLLENNIDLDFLSLRNNSFYGQFYLLPNSSFNIIRMDVSDNHFNGQLQENIGKILPNALYLNLSNNAFEGSISSSVCKGILFGYVDLSSNKFSGELQDKFAENCSGLLFLSLSNNRLRGQMPNFNMSGLMSLHLSDNQFSGTIPNGISQAYELYHIDISGNYLTGEIPSFLGNMTSLSSVIMRDNDFEGPLPSCEFSYVTHLNLQGNKITGSIPRTLFNSTSLLTLNLKNNLLSGEIPTSVSGNSNLRVLLLGENSLSGLIPNQLCQFNKMGILDLSQNLFSGSIPHCFSNLTFGKIQAHDSSLEVSWNSSLPRFTRYVFENLLQRDIMHEDDFLFTEQIAVEFVTKNRTNIYKGIILDLMSGLDLSCNHLTGQIPSELGKLSWIHALNLSHNQLTGSIPNTISNLGQIESLDLSYNNLSGEIPSSLISLNFLQVFSVAHNNLSGRTPEMKAQFGTFESSSYEGNPFLCGPPLEKSCNVVNKLPTLSSDLRAGKWYEIDPVAFSASFASTYAIFLLGFFAILYINPYWRQRWFNFIENCIDACYYFIYVTFRKLSVKLHW</sequence>
<dbReference type="SMART" id="SM00369">
    <property type="entry name" value="LRR_TYP"/>
    <property type="match status" value="9"/>
</dbReference>
<evidence type="ECO:0000313" key="14">
    <source>
        <dbReference type="Proteomes" id="UP000027138"/>
    </source>
</evidence>
<dbReference type="EMBL" id="KK914493">
    <property type="protein sequence ID" value="KDP35112.1"/>
    <property type="molecule type" value="Genomic_DNA"/>
</dbReference>
<dbReference type="AlphaFoldDB" id="A0A067KG50"/>
<dbReference type="InterPro" id="IPR032675">
    <property type="entry name" value="LRR_dom_sf"/>
</dbReference>
<evidence type="ECO:0000256" key="3">
    <source>
        <dbReference type="ARBA" id="ARBA00022475"/>
    </source>
</evidence>
<dbReference type="GO" id="GO:0012505">
    <property type="term" value="C:endomembrane system"/>
    <property type="evidence" value="ECO:0007669"/>
    <property type="project" value="UniProtKB-SubCell"/>
</dbReference>
<keyword evidence="10" id="KW-0325">Glycoprotein</keyword>
<proteinExistence type="inferred from homology"/>
<dbReference type="STRING" id="180498.A0A067KG50"/>
<evidence type="ECO:0000256" key="12">
    <source>
        <dbReference type="SAM" id="Phobius"/>
    </source>
</evidence>
<feature type="transmembrane region" description="Helical" evidence="12">
    <location>
        <begin position="700"/>
        <end position="723"/>
    </location>
</feature>
<evidence type="ECO:0000256" key="10">
    <source>
        <dbReference type="ARBA" id="ARBA00023180"/>
    </source>
</evidence>
<name>A0A067KG50_JATCU</name>
<organism evidence="13 14">
    <name type="scientific">Jatropha curcas</name>
    <name type="common">Barbados nut</name>
    <dbReference type="NCBI Taxonomy" id="180498"/>
    <lineage>
        <taxon>Eukaryota</taxon>
        <taxon>Viridiplantae</taxon>
        <taxon>Streptophyta</taxon>
        <taxon>Embryophyta</taxon>
        <taxon>Tracheophyta</taxon>
        <taxon>Spermatophyta</taxon>
        <taxon>Magnoliopsida</taxon>
        <taxon>eudicotyledons</taxon>
        <taxon>Gunneridae</taxon>
        <taxon>Pentapetalae</taxon>
        <taxon>rosids</taxon>
        <taxon>fabids</taxon>
        <taxon>Malpighiales</taxon>
        <taxon>Euphorbiaceae</taxon>
        <taxon>Crotonoideae</taxon>
        <taxon>Jatropheae</taxon>
        <taxon>Jatropha</taxon>
    </lineage>
</organism>
<keyword evidence="3" id="KW-1003">Cell membrane</keyword>
<comment type="subcellular location">
    <subcellularLocation>
        <location evidence="1">Cell membrane</location>
    </subcellularLocation>
    <subcellularLocation>
        <location evidence="11">Endomembrane system</location>
        <topology evidence="11">Single-pass membrane protein</topology>
    </subcellularLocation>
</comment>
<comment type="similarity">
    <text evidence="2">Belongs to the RLP family.</text>
</comment>
<dbReference type="GO" id="GO:0005886">
    <property type="term" value="C:plasma membrane"/>
    <property type="evidence" value="ECO:0007669"/>
    <property type="project" value="UniProtKB-SubCell"/>
</dbReference>
<evidence type="ECO:0000256" key="11">
    <source>
        <dbReference type="ARBA" id="ARBA00037847"/>
    </source>
</evidence>
<dbReference type="PANTHER" id="PTHR48062:SF52">
    <property type="entry name" value="RECEPTOR-LIKE PROTEIN 8-RELATED"/>
    <property type="match status" value="1"/>
</dbReference>
<dbReference type="Gene3D" id="3.80.10.10">
    <property type="entry name" value="Ribonuclease Inhibitor"/>
    <property type="match status" value="2"/>
</dbReference>
<evidence type="ECO:0000313" key="13">
    <source>
        <dbReference type="EMBL" id="KDP35112.1"/>
    </source>
</evidence>
<accession>A0A067KG50</accession>